<comment type="caution">
    <text evidence="1">The sequence shown here is derived from an EMBL/GenBank/DDBJ whole genome shotgun (WGS) entry which is preliminary data.</text>
</comment>
<sequence>MVFQLLLGGYKVVVINNLNNSSAVAIKQVQELVGNLKKDWQRGRGNGRGGNSGGKGLESGDSEPPPSSMHGQGWQQAASGNGLGCEGGVESGGGWKSCTVIVMVVMGVSCNMCKRVRMEMEVEES</sequence>
<name>A0ACC0GS74_9ERIC</name>
<dbReference type="EMBL" id="CM045766">
    <property type="protein sequence ID" value="KAI8003473.1"/>
    <property type="molecule type" value="Genomic_DNA"/>
</dbReference>
<keyword evidence="2" id="KW-1185">Reference proteome</keyword>
<proteinExistence type="predicted"/>
<reference evidence="1 2" key="1">
    <citation type="journal article" date="2022" name="Plant J.">
        <title>Chromosome-level genome of Camellia lanceoleosa provides a valuable resource for understanding genome evolution and self-incompatibility.</title>
        <authorList>
            <person name="Gong W."/>
            <person name="Xiao S."/>
            <person name="Wang L."/>
            <person name="Liao Z."/>
            <person name="Chang Y."/>
            <person name="Mo W."/>
            <person name="Hu G."/>
            <person name="Li W."/>
            <person name="Zhao G."/>
            <person name="Zhu H."/>
            <person name="Hu X."/>
            <person name="Ji K."/>
            <person name="Xiang X."/>
            <person name="Song Q."/>
            <person name="Yuan D."/>
            <person name="Jin S."/>
            <person name="Zhang L."/>
        </authorList>
    </citation>
    <scope>NUCLEOTIDE SEQUENCE [LARGE SCALE GENOMIC DNA]</scope>
    <source>
        <strain evidence="1">SQ_2022a</strain>
    </source>
</reference>
<evidence type="ECO:0000313" key="2">
    <source>
        <dbReference type="Proteomes" id="UP001060215"/>
    </source>
</evidence>
<dbReference type="Proteomes" id="UP001060215">
    <property type="component" value="Chromosome 9"/>
</dbReference>
<protein>
    <submittedName>
        <fullName evidence="1">Uncharacterized protein</fullName>
    </submittedName>
</protein>
<accession>A0ACC0GS74</accession>
<gene>
    <name evidence="1" type="ORF">LOK49_LG08G01707</name>
</gene>
<evidence type="ECO:0000313" key="1">
    <source>
        <dbReference type="EMBL" id="KAI8003473.1"/>
    </source>
</evidence>
<organism evidence="1 2">
    <name type="scientific">Camellia lanceoleosa</name>
    <dbReference type="NCBI Taxonomy" id="1840588"/>
    <lineage>
        <taxon>Eukaryota</taxon>
        <taxon>Viridiplantae</taxon>
        <taxon>Streptophyta</taxon>
        <taxon>Embryophyta</taxon>
        <taxon>Tracheophyta</taxon>
        <taxon>Spermatophyta</taxon>
        <taxon>Magnoliopsida</taxon>
        <taxon>eudicotyledons</taxon>
        <taxon>Gunneridae</taxon>
        <taxon>Pentapetalae</taxon>
        <taxon>asterids</taxon>
        <taxon>Ericales</taxon>
        <taxon>Theaceae</taxon>
        <taxon>Camellia</taxon>
    </lineage>
</organism>